<dbReference type="EMBL" id="JFHR01000063">
    <property type="protein sequence ID" value="KEQ51787.1"/>
    <property type="molecule type" value="Genomic_DNA"/>
</dbReference>
<dbReference type="PROSITE" id="PS51063">
    <property type="entry name" value="HTH_CRP_2"/>
    <property type="match status" value="1"/>
</dbReference>
<evidence type="ECO:0000313" key="2">
    <source>
        <dbReference type="EMBL" id="KEQ51787.1"/>
    </source>
</evidence>
<gene>
    <name evidence="2" type="ORF">BV95_03923</name>
</gene>
<feature type="domain" description="HTH crp-type" evidence="1">
    <location>
        <begin position="48"/>
        <end position="122"/>
    </location>
</feature>
<protein>
    <submittedName>
        <fullName evidence="2">Cyclic nucleotide-binding domain protein</fullName>
    </submittedName>
</protein>
<dbReference type="Proteomes" id="UP000028411">
    <property type="component" value="Unassembled WGS sequence"/>
</dbReference>
<dbReference type="Pfam" id="PF13545">
    <property type="entry name" value="HTH_Crp_2"/>
    <property type="match status" value="1"/>
</dbReference>
<dbReference type="PATRIC" id="fig|46429.4.peg.3913"/>
<organism evidence="2 3">
    <name type="scientific">Sphingobium chlorophenolicum</name>
    <dbReference type="NCBI Taxonomy" id="46429"/>
    <lineage>
        <taxon>Bacteria</taxon>
        <taxon>Pseudomonadati</taxon>
        <taxon>Pseudomonadota</taxon>
        <taxon>Alphaproteobacteria</taxon>
        <taxon>Sphingomonadales</taxon>
        <taxon>Sphingomonadaceae</taxon>
        <taxon>Sphingobium</taxon>
    </lineage>
</organism>
<comment type="caution">
    <text evidence="2">The sequence shown here is derived from an EMBL/GenBank/DDBJ whole genome shotgun (WGS) entry which is preliminary data.</text>
</comment>
<dbReference type="AlphaFoldDB" id="A0A081R9B4"/>
<accession>A0A081R9B4</accession>
<dbReference type="OrthoDB" id="6155297at2"/>
<evidence type="ECO:0000313" key="3">
    <source>
        <dbReference type="Proteomes" id="UP000028411"/>
    </source>
</evidence>
<proteinExistence type="predicted"/>
<sequence>MTLVALTSVSLRIAPAPSASSRLGAAYAHGRALNEAYLFGQIARLGRMNAHERLEDLCLELFDWLDLAGLTEKNAFAMPITQEMVADTLGMTPVHVNRMVQQARQMKTLSWGGGILTLHDADAMRRRVGRPRISPPYMA</sequence>
<name>A0A081R9B4_SPHCR</name>
<reference evidence="2 3" key="1">
    <citation type="submission" date="2014-02" db="EMBL/GenBank/DDBJ databases">
        <title>Whole genome sequence of Sphingobium chlorophenolicum NBRC 16172.</title>
        <authorList>
            <person name="Gan H.M."/>
            <person name="Gan H.Y."/>
            <person name="Chew T.H."/>
            <person name="Savka M.A."/>
        </authorList>
    </citation>
    <scope>NUCLEOTIDE SEQUENCE [LARGE SCALE GENOMIC DNA]</scope>
    <source>
        <strain evidence="2 3">NBRC 16172</strain>
    </source>
</reference>
<dbReference type="RefSeq" id="WP_156028714.1">
    <property type="nucleotide sequence ID" value="NZ_JFHR01000063.1"/>
</dbReference>
<dbReference type="GO" id="GO:0003677">
    <property type="term" value="F:DNA binding"/>
    <property type="evidence" value="ECO:0007669"/>
    <property type="project" value="InterPro"/>
</dbReference>
<dbReference type="InterPro" id="IPR036390">
    <property type="entry name" value="WH_DNA-bd_sf"/>
</dbReference>
<dbReference type="GO" id="GO:0006355">
    <property type="term" value="P:regulation of DNA-templated transcription"/>
    <property type="evidence" value="ECO:0007669"/>
    <property type="project" value="InterPro"/>
</dbReference>
<dbReference type="SUPFAM" id="SSF46785">
    <property type="entry name" value="Winged helix' DNA-binding domain"/>
    <property type="match status" value="1"/>
</dbReference>
<dbReference type="Gene3D" id="1.10.10.10">
    <property type="entry name" value="Winged helix-like DNA-binding domain superfamily/Winged helix DNA-binding domain"/>
    <property type="match status" value="1"/>
</dbReference>
<evidence type="ECO:0000259" key="1">
    <source>
        <dbReference type="PROSITE" id="PS51063"/>
    </source>
</evidence>
<dbReference type="eggNOG" id="COG0664">
    <property type="taxonomic scope" value="Bacteria"/>
</dbReference>
<dbReference type="InterPro" id="IPR012318">
    <property type="entry name" value="HTH_CRP"/>
</dbReference>
<dbReference type="InterPro" id="IPR036388">
    <property type="entry name" value="WH-like_DNA-bd_sf"/>
</dbReference>